<keyword evidence="2" id="KW-1185">Reference proteome</keyword>
<organism evidence="1 2">
    <name type="scientific">Podarcis lilfordi</name>
    <name type="common">Lilford's wall lizard</name>
    <dbReference type="NCBI Taxonomy" id="74358"/>
    <lineage>
        <taxon>Eukaryota</taxon>
        <taxon>Metazoa</taxon>
        <taxon>Chordata</taxon>
        <taxon>Craniata</taxon>
        <taxon>Vertebrata</taxon>
        <taxon>Euteleostomi</taxon>
        <taxon>Lepidosauria</taxon>
        <taxon>Squamata</taxon>
        <taxon>Bifurcata</taxon>
        <taxon>Unidentata</taxon>
        <taxon>Episquamata</taxon>
        <taxon>Laterata</taxon>
        <taxon>Lacertibaenia</taxon>
        <taxon>Lacertidae</taxon>
        <taxon>Podarcis</taxon>
    </lineage>
</organism>
<proteinExistence type="predicted"/>
<reference evidence="1" key="1">
    <citation type="submission" date="2022-12" db="EMBL/GenBank/DDBJ databases">
        <authorList>
            <person name="Alioto T."/>
            <person name="Alioto T."/>
            <person name="Gomez Garrido J."/>
        </authorList>
    </citation>
    <scope>NUCLEOTIDE SEQUENCE</scope>
</reference>
<gene>
    <name evidence="1" type="ORF">PODLI_1B007833</name>
</gene>
<dbReference type="Proteomes" id="UP001178461">
    <property type="component" value="Chromosome 5"/>
</dbReference>
<dbReference type="AlphaFoldDB" id="A0AA35P3M7"/>
<sequence length="67" mass="8078">MDHLQLQAQTLEHTLWCTGEEKENVFHGRSENHILRKKHIKLLREENKIAHSEGSEDNKYFNKMYEN</sequence>
<evidence type="ECO:0000313" key="1">
    <source>
        <dbReference type="EMBL" id="CAI5774326.1"/>
    </source>
</evidence>
<name>A0AA35P3M7_9SAUR</name>
<accession>A0AA35P3M7</accession>
<dbReference type="EMBL" id="OX395130">
    <property type="protein sequence ID" value="CAI5774326.1"/>
    <property type="molecule type" value="Genomic_DNA"/>
</dbReference>
<protein>
    <submittedName>
        <fullName evidence="1">Uncharacterized protein</fullName>
    </submittedName>
</protein>
<evidence type="ECO:0000313" key="2">
    <source>
        <dbReference type="Proteomes" id="UP001178461"/>
    </source>
</evidence>